<dbReference type="EMBL" id="JAAIUW010000009">
    <property type="protein sequence ID" value="KAF7814194.1"/>
    <property type="molecule type" value="Genomic_DNA"/>
</dbReference>
<dbReference type="PROSITE" id="PS51450">
    <property type="entry name" value="LRR"/>
    <property type="match status" value="2"/>
</dbReference>
<dbReference type="InterPro" id="IPR008271">
    <property type="entry name" value="Ser/Thr_kinase_AS"/>
</dbReference>
<dbReference type="PROSITE" id="PS50011">
    <property type="entry name" value="PROTEIN_KINASE_DOM"/>
    <property type="match status" value="1"/>
</dbReference>
<evidence type="ECO:0000313" key="22">
    <source>
        <dbReference type="Proteomes" id="UP000634136"/>
    </source>
</evidence>
<dbReference type="Pfam" id="PF07714">
    <property type="entry name" value="PK_Tyr_Ser-Thr"/>
    <property type="match status" value="1"/>
</dbReference>
<evidence type="ECO:0000256" key="9">
    <source>
        <dbReference type="ARBA" id="ARBA00022737"/>
    </source>
</evidence>
<dbReference type="Gene3D" id="3.80.10.10">
    <property type="entry name" value="Ribonuclease Inhibitor"/>
    <property type="match status" value="1"/>
</dbReference>
<evidence type="ECO:0000259" key="20">
    <source>
        <dbReference type="PROSITE" id="PS50011"/>
    </source>
</evidence>
<keyword evidence="9" id="KW-0677">Repeat</keyword>
<gene>
    <name evidence="21" type="ORF">G2W53_028163</name>
</gene>
<feature type="transmembrane region" description="Helical" evidence="19">
    <location>
        <begin position="535"/>
        <end position="560"/>
    </location>
</feature>
<keyword evidence="8" id="KW-0732">Signal</keyword>
<dbReference type="SMART" id="SM00220">
    <property type="entry name" value="S_TKc"/>
    <property type="match status" value="1"/>
</dbReference>
<dbReference type="PANTHER" id="PTHR45631">
    <property type="entry name" value="OS07G0107800 PROTEIN-RELATED"/>
    <property type="match status" value="1"/>
</dbReference>
<dbReference type="SMART" id="SM00369">
    <property type="entry name" value="LRR_TYP"/>
    <property type="match status" value="2"/>
</dbReference>
<dbReference type="Proteomes" id="UP000634136">
    <property type="component" value="Unassembled WGS sequence"/>
</dbReference>
<evidence type="ECO:0000256" key="8">
    <source>
        <dbReference type="ARBA" id="ARBA00022729"/>
    </source>
</evidence>
<keyword evidence="7 19" id="KW-0812">Transmembrane</keyword>
<accession>A0A834T1Q3</accession>
<evidence type="ECO:0000256" key="4">
    <source>
        <dbReference type="ARBA" id="ARBA00022553"/>
    </source>
</evidence>
<keyword evidence="3" id="KW-0723">Serine/threonine-protein kinase</keyword>
<dbReference type="Pfam" id="PF12819">
    <property type="entry name" value="Malectin_like"/>
    <property type="match status" value="1"/>
</dbReference>
<dbReference type="Gene3D" id="3.30.200.20">
    <property type="entry name" value="Phosphorylase Kinase, domain 1"/>
    <property type="match status" value="1"/>
</dbReference>
<dbReference type="CDD" id="cd14066">
    <property type="entry name" value="STKc_IRAK"/>
    <property type="match status" value="1"/>
</dbReference>
<evidence type="ECO:0000256" key="3">
    <source>
        <dbReference type="ARBA" id="ARBA00022527"/>
    </source>
</evidence>
<proteinExistence type="predicted"/>
<keyword evidence="13 19" id="KW-1133">Transmembrane helix</keyword>
<evidence type="ECO:0000256" key="11">
    <source>
        <dbReference type="ARBA" id="ARBA00022777"/>
    </source>
</evidence>
<dbReference type="GO" id="GO:0004674">
    <property type="term" value="F:protein serine/threonine kinase activity"/>
    <property type="evidence" value="ECO:0007669"/>
    <property type="project" value="UniProtKB-KW"/>
</dbReference>
<dbReference type="InterPro" id="IPR000719">
    <property type="entry name" value="Prot_kinase_dom"/>
</dbReference>
<dbReference type="InterPro" id="IPR025875">
    <property type="entry name" value="Leu-rich_rpt_4"/>
</dbReference>
<evidence type="ECO:0000256" key="7">
    <source>
        <dbReference type="ARBA" id="ARBA00022692"/>
    </source>
</evidence>
<organism evidence="21 22">
    <name type="scientific">Senna tora</name>
    <dbReference type="NCBI Taxonomy" id="362788"/>
    <lineage>
        <taxon>Eukaryota</taxon>
        <taxon>Viridiplantae</taxon>
        <taxon>Streptophyta</taxon>
        <taxon>Embryophyta</taxon>
        <taxon>Tracheophyta</taxon>
        <taxon>Spermatophyta</taxon>
        <taxon>Magnoliopsida</taxon>
        <taxon>eudicotyledons</taxon>
        <taxon>Gunneridae</taxon>
        <taxon>Pentapetalae</taxon>
        <taxon>rosids</taxon>
        <taxon>fabids</taxon>
        <taxon>Fabales</taxon>
        <taxon>Fabaceae</taxon>
        <taxon>Caesalpinioideae</taxon>
        <taxon>Cassia clade</taxon>
        <taxon>Senna</taxon>
    </lineage>
</organism>
<dbReference type="PANTHER" id="PTHR45631:SF212">
    <property type="entry name" value="PROTEIN KINASE DOMAIN-CONTAINING PROTEIN"/>
    <property type="match status" value="1"/>
</dbReference>
<dbReference type="InterPro" id="IPR017441">
    <property type="entry name" value="Protein_kinase_ATP_BS"/>
</dbReference>
<dbReference type="InterPro" id="IPR003591">
    <property type="entry name" value="Leu-rich_rpt_typical-subtyp"/>
</dbReference>
<comment type="subcellular location">
    <subcellularLocation>
        <location evidence="1">Membrane</location>
        <topology evidence="1">Single-pass membrane protein</topology>
    </subcellularLocation>
</comment>
<dbReference type="Gene3D" id="1.10.510.10">
    <property type="entry name" value="Transferase(Phosphotransferase) domain 1"/>
    <property type="match status" value="1"/>
</dbReference>
<keyword evidence="22" id="KW-1185">Reference proteome</keyword>
<dbReference type="InterPro" id="IPR032675">
    <property type="entry name" value="LRR_dom_sf"/>
</dbReference>
<dbReference type="InterPro" id="IPR011009">
    <property type="entry name" value="Kinase-like_dom_sf"/>
</dbReference>
<keyword evidence="5" id="KW-0433">Leucine-rich repeat</keyword>
<comment type="caution">
    <text evidence="21">The sequence shown here is derived from an EMBL/GenBank/DDBJ whole genome shotgun (WGS) entry which is preliminary data.</text>
</comment>
<evidence type="ECO:0000256" key="12">
    <source>
        <dbReference type="ARBA" id="ARBA00022840"/>
    </source>
</evidence>
<dbReference type="InterPro" id="IPR024788">
    <property type="entry name" value="Malectin-like_Carb-bd_dom"/>
</dbReference>
<evidence type="ECO:0000256" key="14">
    <source>
        <dbReference type="ARBA" id="ARBA00023136"/>
    </source>
</evidence>
<evidence type="ECO:0000256" key="16">
    <source>
        <dbReference type="ARBA" id="ARBA00047899"/>
    </source>
</evidence>
<evidence type="ECO:0000256" key="17">
    <source>
        <dbReference type="ARBA" id="ARBA00048679"/>
    </source>
</evidence>
<dbReference type="PROSITE" id="PS00107">
    <property type="entry name" value="PROTEIN_KINASE_ATP"/>
    <property type="match status" value="1"/>
</dbReference>
<dbReference type="GO" id="GO:0005524">
    <property type="term" value="F:ATP binding"/>
    <property type="evidence" value="ECO:0007669"/>
    <property type="project" value="UniProtKB-UniRule"/>
</dbReference>
<dbReference type="FunFam" id="3.30.200.20:FF:000394">
    <property type="entry name" value="Leucine-rich repeat receptor-like protein kinase"/>
    <property type="match status" value="1"/>
</dbReference>
<dbReference type="PRINTS" id="PR00019">
    <property type="entry name" value="LEURICHRPT"/>
</dbReference>
<reference evidence="21" key="1">
    <citation type="submission" date="2020-09" db="EMBL/GenBank/DDBJ databases">
        <title>Genome-Enabled Discovery of Anthraquinone Biosynthesis in Senna tora.</title>
        <authorList>
            <person name="Kang S.-H."/>
            <person name="Pandey R.P."/>
            <person name="Lee C.-M."/>
            <person name="Sim J.-S."/>
            <person name="Jeong J.-T."/>
            <person name="Choi B.-S."/>
            <person name="Jung M."/>
            <person name="Ginzburg D."/>
            <person name="Zhao K."/>
            <person name="Won S.Y."/>
            <person name="Oh T.-J."/>
            <person name="Yu Y."/>
            <person name="Kim N.-H."/>
            <person name="Lee O.R."/>
            <person name="Lee T.-H."/>
            <person name="Bashyal P."/>
            <person name="Kim T.-S."/>
            <person name="Lee W.-H."/>
            <person name="Kawkins C."/>
            <person name="Kim C.-K."/>
            <person name="Kim J.S."/>
            <person name="Ahn B.O."/>
            <person name="Rhee S.Y."/>
            <person name="Sohng J.K."/>
        </authorList>
    </citation>
    <scope>NUCLEOTIDE SEQUENCE</scope>
    <source>
        <tissue evidence="21">Leaf</tissue>
    </source>
</reference>
<keyword evidence="10 18" id="KW-0547">Nucleotide-binding</keyword>
<dbReference type="GO" id="GO:0016020">
    <property type="term" value="C:membrane"/>
    <property type="evidence" value="ECO:0007669"/>
    <property type="project" value="UniProtKB-SubCell"/>
</dbReference>
<evidence type="ECO:0000256" key="5">
    <source>
        <dbReference type="ARBA" id="ARBA00022614"/>
    </source>
</evidence>
<feature type="domain" description="Protein kinase" evidence="20">
    <location>
        <begin position="598"/>
        <end position="871"/>
    </location>
</feature>
<evidence type="ECO:0000256" key="2">
    <source>
        <dbReference type="ARBA" id="ARBA00012513"/>
    </source>
</evidence>
<keyword evidence="14 19" id="KW-0472">Membrane</keyword>
<evidence type="ECO:0000256" key="13">
    <source>
        <dbReference type="ARBA" id="ARBA00022989"/>
    </source>
</evidence>
<dbReference type="FunFam" id="1.10.510.10:FF:000146">
    <property type="entry name" value="LRR receptor-like serine/threonine-protein kinase IOS1"/>
    <property type="match status" value="1"/>
</dbReference>
<keyword evidence="12 18" id="KW-0067">ATP-binding</keyword>
<evidence type="ECO:0000256" key="1">
    <source>
        <dbReference type="ARBA" id="ARBA00004167"/>
    </source>
</evidence>
<dbReference type="PROSITE" id="PS00108">
    <property type="entry name" value="PROTEIN_KINASE_ST"/>
    <property type="match status" value="1"/>
</dbReference>
<dbReference type="Pfam" id="PF12799">
    <property type="entry name" value="LRR_4"/>
    <property type="match status" value="1"/>
</dbReference>
<keyword evidence="11 21" id="KW-0418">Kinase</keyword>
<dbReference type="FunFam" id="3.80.10.10:FF:000129">
    <property type="entry name" value="Leucine-rich repeat receptor-like kinase"/>
    <property type="match status" value="1"/>
</dbReference>
<evidence type="ECO:0000256" key="6">
    <source>
        <dbReference type="ARBA" id="ARBA00022679"/>
    </source>
</evidence>
<keyword evidence="4" id="KW-0597">Phosphoprotein</keyword>
<dbReference type="OrthoDB" id="2017114at2759"/>
<keyword evidence="6" id="KW-0808">Transferase</keyword>
<evidence type="ECO:0000313" key="21">
    <source>
        <dbReference type="EMBL" id="KAF7814194.1"/>
    </source>
</evidence>
<comment type="catalytic activity">
    <reaction evidence="17">
        <text>L-seryl-[protein] + ATP = O-phospho-L-seryl-[protein] + ADP + H(+)</text>
        <dbReference type="Rhea" id="RHEA:17989"/>
        <dbReference type="Rhea" id="RHEA-COMP:9863"/>
        <dbReference type="Rhea" id="RHEA-COMP:11604"/>
        <dbReference type="ChEBI" id="CHEBI:15378"/>
        <dbReference type="ChEBI" id="CHEBI:29999"/>
        <dbReference type="ChEBI" id="CHEBI:30616"/>
        <dbReference type="ChEBI" id="CHEBI:83421"/>
        <dbReference type="ChEBI" id="CHEBI:456216"/>
        <dbReference type="EC" id="2.7.11.1"/>
    </reaction>
</comment>
<evidence type="ECO:0000256" key="19">
    <source>
        <dbReference type="SAM" id="Phobius"/>
    </source>
</evidence>
<dbReference type="SUPFAM" id="SSF52058">
    <property type="entry name" value="L domain-like"/>
    <property type="match status" value="1"/>
</dbReference>
<dbReference type="EC" id="2.7.11.1" evidence="2"/>
<evidence type="ECO:0000256" key="10">
    <source>
        <dbReference type="ARBA" id="ARBA00022741"/>
    </source>
</evidence>
<protein>
    <recommendedName>
        <fullName evidence="2">non-specific serine/threonine protein kinase</fullName>
        <ecNumber evidence="2">2.7.11.1</ecNumber>
    </recommendedName>
</protein>
<evidence type="ECO:0000256" key="18">
    <source>
        <dbReference type="PROSITE-ProRule" id="PRU10141"/>
    </source>
</evidence>
<feature type="binding site" evidence="18">
    <location>
        <position position="626"/>
    </location>
    <ligand>
        <name>ATP</name>
        <dbReference type="ChEBI" id="CHEBI:30616"/>
    </ligand>
</feature>
<dbReference type="InterPro" id="IPR001245">
    <property type="entry name" value="Ser-Thr/Tyr_kinase_cat_dom"/>
</dbReference>
<keyword evidence="15 21" id="KW-0675">Receptor</keyword>
<dbReference type="SUPFAM" id="SSF56112">
    <property type="entry name" value="Protein kinase-like (PK-like)"/>
    <property type="match status" value="1"/>
</dbReference>
<name>A0A834T1Q3_9FABA</name>
<evidence type="ECO:0000256" key="15">
    <source>
        <dbReference type="ARBA" id="ARBA00023170"/>
    </source>
</evidence>
<sequence>MALKLRYCALPLNVIAFKMKKRELAEWIMVLDVFVSSSILLLITNLGQVVADTTNSSGVISIDCGVIYDNWDENSFFHEGDDARFVESGKTARVASAFESEDHQIGKQLNTLRFFPEGRRNCYTLEPKLGENNNYLIRAYYAYGNYDYTNSTPTFDFHLGVNFWSTTSLDDPRYYRRVDVIHVSPTKKMDVCLMNTGKGTPLISLLELWPLQNSVYRPISNSLPLDLMVRSSLGIKDDNIGFIRYSSDIYGRSWFNGNIEIQNAARISAPAAIDGDEGVYKLPKEVLSTAVQSLDVNSSLVINLNDMDILYEYYVYLHFYDFTEESKSQQRKMDITFTDTITASLTLEYQKPITLFQNIKQGNYFDNISIASAPGSGLPAMINAYELLLEITTVDAMRNIKHGYKITRISWQGDPCMPKECIWEGLTCNYSDSIPRVISLNLSSSTLMGEIYDSFSNLINLESLDLSNNQLTGEIPEFLAKLPHLKVLNLSGNNLTGSIPEALKDKSNTTLILSLDGNPGLCQTGSCRTAKQKSIIVLVVSVAASVAVLVIIVCTTVLLCRHKRKKQRGLMVTSSKKEGQLKSKNLTFCYSEVLGITDDFKNVIGEGGFGTVYLGTLQDGTQVAVKLLSKSSKQGFKEFQSEAELLMIVHHRNLVALVGYCDDGDMKALIYEYMAKGNLQQHLSDKNPYVLNWNERLQIALDAACGLDYLHNGCKPPIIHRDLKTSNILLSENMQAKIADFGLSRAFANDIDTHISTSPAGTFGYIDPEFHCSGNLNRKSDVYSFGIILLELLTGQPAIIGRADNAIHILQWVTPKMKNGDIQSIVDPRLEGKFSTTSAWKFLEIAMYCTPPAAIQRPDIGHIVSDLKECLALEISLETAESNSKISNTTSHISYCSPDSDMVPYAR</sequence>
<dbReference type="AlphaFoldDB" id="A0A834T1Q3"/>
<dbReference type="InterPro" id="IPR001611">
    <property type="entry name" value="Leu-rich_rpt"/>
</dbReference>
<comment type="catalytic activity">
    <reaction evidence="16">
        <text>L-threonyl-[protein] + ATP = O-phospho-L-threonyl-[protein] + ADP + H(+)</text>
        <dbReference type="Rhea" id="RHEA:46608"/>
        <dbReference type="Rhea" id="RHEA-COMP:11060"/>
        <dbReference type="Rhea" id="RHEA-COMP:11605"/>
        <dbReference type="ChEBI" id="CHEBI:15378"/>
        <dbReference type="ChEBI" id="CHEBI:30013"/>
        <dbReference type="ChEBI" id="CHEBI:30616"/>
        <dbReference type="ChEBI" id="CHEBI:61977"/>
        <dbReference type="ChEBI" id="CHEBI:456216"/>
        <dbReference type="EC" id="2.7.11.1"/>
    </reaction>
</comment>